<dbReference type="InterPro" id="IPR007197">
    <property type="entry name" value="rSAM"/>
</dbReference>
<evidence type="ECO:0000313" key="1">
    <source>
        <dbReference type="EMBL" id="MCJ2381512.1"/>
    </source>
</evidence>
<evidence type="ECO:0000313" key="2">
    <source>
        <dbReference type="Proteomes" id="UP001165444"/>
    </source>
</evidence>
<proteinExistence type="predicted"/>
<dbReference type="EMBL" id="JAKZMM010000035">
    <property type="protein sequence ID" value="MCJ2381512.1"/>
    <property type="molecule type" value="Genomic_DNA"/>
</dbReference>
<sequence length="663" mass="78033">MRIKRNILLVEPNYKNKFPPIGLMKLSTYFKSLGDNVVFFKGDIKDFILERAVEKCIGKLISIAPRDNWRSKHDAIKSYIKTRKAVYLERLEIANDREDYVLILDWLNYFKDYIWKKYYLNNDEKEWDWIGVTTLFTFYFDITVKTINQVKELLKPNGQIMVGGVLATLQPEELEDATNIKPFVGLLNKPGIIDNDNEIIIDTLPLDYSILEEIDYRYDMSNAYYGSMTKGCVRHCAFCAVPKIEPEYMDYIPMSDRVERVKNKFGEQKDLLLMDNNVLASERFNDIIDDIIKCGFQRGATYQAPNQLELAISNLQKGINDRAYLRMAQREYSNFLSSIKEKELSYKIYSILYDFGLLSLGTSTKDNAIKAYELISNDYAKFYKRLRPKQRIVDFNQGVDARLFTEEKAEMLSKIAISPLRIAFDSLSVKDDYIQAIRWSAKYGIKNFSNYLLYNFTDKPSDLYERLKINVELCDELGINVYSFPMKYHPLLGEYSHDRDYIGKHWNRKYIRSIQAILNSTKGSIGRGQSYFQKAFGRDIHEYYTLLEMPDTYIIYRFFFEWLEKKSHPLSMKRWVDAMNSLSIQERDTLLSIIHDKNFTQTNKSEDYGERINDVLKFYVNLRDEISDPKGCLWKLKKEFDSLPKDELDYIKDSFVGVLTIYR</sequence>
<gene>
    <name evidence="1" type="ORF">MUN53_12990</name>
</gene>
<dbReference type="SFLD" id="SFLDS00029">
    <property type="entry name" value="Radical_SAM"/>
    <property type="match status" value="1"/>
</dbReference>
<organism evidence="1 2">
    <name type="scientific">Parabacteroides faecalis</name>
    <dbReference type="NCBI Taxonomy" id="2924040"/>
    <lineage>
        <taxon>Bacteria</taxon>
        <taxon>Pseudomonadati</taxon>
        <taxon>Bacteroidota</taxon>
        <taxon>Bacteroidia</taxon>
        <taxon>Bacteroidales</taxon>
        <taxon>Tannerellaceae</taxon>
        <taxon>Parabacteroides</taxon>
    </lineage>
</organism>
<dbReference type="Proteomes" id="UP001165444">
    <property type="component" value="Unassembled WGS sequence"/>
</dbReference>
<protein>
    <submittedName>
        <fullName evidence="1">Cobalamin B12-binding domain-containing protein</fullName>
    </submittedName>
</protein>
<dbReference type="RefSeq" id="WP_243325893.1">
    <property type="nucleotide sequence ID" value="NZ_JAKZMM010000035.1"/>
</dbReference>
<keyword evidence="2" id="KW-1185">Reference proteome</keyword>
<accession>A0ABT0C3D6</accession>
<reference evidence="1 2" key="1">
    <citation type="submission" date="2022-03" db="EMBL/GenBank/DDBJ databases">
        <title>Parabacteroides sp. nov. isolated from swine feces.</title>
        <authorList>
            <person name="Bak J.E."/>
        </authorList>
    </citation>
    <scope>NUCLEOTIDE SEQUENCE [LARGE SCALE GENOMIC DNA]</scope>
    <source>
        <strain evidence="1 2">AGMB00274</strain>
    </source>
</reference>
<comment type="caution">
    <text evidence="1">The sequence shown here is derived from an EMBL/GenBank/DDBJ whole genome shotgun (WGS) entry which is preliminary data.</text>
</comment>
<name>A0ABT0C3D6_9BACT</name>